<protein>
    <submittedName>
        <fullName evidence="2">Uncharacterized protein</fullName>
    </submittedName>
</protein>
<evidence type="ECO:0000256" key="1">
    <source>
        <dbReference type="SAM" id="MobiDB-lite"/>
    </source>
</evidence>
<keyword evidence="3" id="KW-1185">Reference proteome</keyword>
<feature type="compositionally biased region" description="Polar residues" evidence="1">
    <location>
        <begin position="46"/>
        <end position="57"/>
    </location>
</feature>
<feature type="region of interest" description="Disordered" evidence="1">
    <location>
        <begin position="36"/>
        <end position="59"/>
    </location>
</feature>
<name>A0A165E8F0_9BASI</name>
<gene>
    <name evidence="2" type="ORF">CALCODRAFT_519498</name>
</gene>
<feature type="region of interest" description="Disordered" evidence="1">
    <location>
        <begin position="1"/>
        <end position="22"/>
    </location>
</feature>
<dbReference type="Proteomes" id="UP000076842">
    <property type="component" value="Unassembled WGS sequence"/>
</dbReference>
<sequence length="108" mass="11752">MGATGPVAPFGSSGRRSPSALTSRKSCIFLMWAGSPRRRKPGWRSHPTSQEEPSSAGSYWRKQRFCRCRHPPVAGFCGICLCWKSSNAARTSSSSRSPSSFCPRVSGI</sequence>
<reference evidence="2 3" key="1">
    <citation type="journal article" date="2016" name="Mol. Biol. Evol.">
        <title>Comparative Genomics of Early-Diverging Mushroom-Forming Fungi Provides Insights into the Origins of Lignocellulose Decay Capabilities.</title>
        <authorList>
            <person name="Nagy L.G."/>
            <person name="Riley R."/>
            <person name="Tritt A."/>
            <person name="Adam C."/>
            <person name="Daum C."/>
            <person name="Floudas D."/>
            <person name="Sun H."/>
            <person name="Yadav J.S."/>
            <person name="Pangilinan J."/>
            <person name="Larsson K.H."/>
            <person name="Matsuura K."/>
            <person name="Barry K."/>
            <person name="Labutti K."/>
            <person name="Kuo R."/>
            <person name="Ohm R.A."/>
            <person name="Bhattacharya S.S."/>
            <person name="Shirouzu T."/>
            <person name="Yoshinaga Y."/>
            <person name="Martin F.M."/>
            <person name="Grigoriev I.V."/>
            <person name="Hibbett D.S."/>
        </authorList>
    </citation>
    <scope>NUCLEOTIDE SEQUENCE [LARGE SCALE GENOMIC DNA]</scope>
    <source>
        <strain evidence="2 3">HHB12733</strain>
    </source>
</reference>
<organism evidence="2 3">
    <name type="scientific">Calocera cornea HHB12733</name>
    <dbReference type="NCBI Taxonomy" id="1353952"/>
    <lineage>
        <taxon>Eukaryota</taxon>
        <taxon>Fungi</taxon>
        <taxon>Dikarya</taxon>
        <taxon>Basidiomycota</taxon>
        <taxon>Agaricomycotina</taxon>
        <taxon>Dacrymycetes</taxon>
        <taxon>Dacrymycetales</taxon>
        <taxon>Dacrymycetaceae</taxon>
        <taxon>Calocera</taxon>
    </lineage>
</organism>
<feature type="region of interest" description="Disordered" evidence="1">
    <location>
        <begin position="88"/>
        <end position="108"/>
    </location>
</feature>
<feature type="compositionally biased region" description="Low complexity" evidence="1">
    <location>
        <begin position="88"/>
        <end position="100"/>
    </location>
</feature>
<dbReference type="EMBL" id="KV424017">
    <property type="protein sequence ID" value="KZT54312.1"/>
    <property type="molecule type" value="Genomic_DNA"/>
</dbReference>
<accession>A0A165E8F0</accession>
<dbReference type="InParanoid" id="A0A165E8F0"/>
<proteinExistence type="predicted"/>
<dbReference type="AlphaFoldDB" id="A0A165E8F0"/>
<evidence type="ECO:0000313" key="2">
    <source>
        <dbReference type="EMBL" id="KZT54312.1"/>
    </source>
</evidence>
<evidence type="ECO:0000313" key="3">
    <source>
        <dbReference type="Proteomes" id="UP000076842"/>
    </source>
</evidence>